<evidence type="ECO:0000313" key="10">
    <source>
        <dbReference type="Proteomes" id="UP000663792"/>
    </source>
</evidence>
<feature type="domain" description="Peptidase S9 prolyl oligopeptidase catalytic" evidence="7">
    <location>
        <begin position="516"/>
        <end position="729"/>
    </location>
</feature>
<dbReference type="PRINTS" id="PR00862">
    <property type="entry name" value="PROLIGOPTASE"/>
</dbReference>
<comment type="catalytic activity">
    <reaction evidence="1">
        <text>Hydrolysis of Pro-|-Xaa &gt;&gt; Ala-|-Xaa in oligopeptides.</text>
        <dbReference type="EC" id="3.4.21.26"/>
    </reaction>
</comment>
<dbReference type="InterPro" id="IPR051167">
    <property type="entry name" value="Prolyl_oligopep/macrocyclase"/>
</dbReference>
<dbReference type="InterPro" id="IPR029058">
    <property type="entry name" value="AB_hydrolase_fold"/>
</dbReference>
<reference evidence="9" key="1">
    <citation type="submission" date="2021-01" db="EMBL/GenBank/DDBJ databases">
        <title>YIM 132084 draft genome.</title>
        <authorList>
            <person name="An D."/>
        </authorList>
    </citation>
    <scope>NUCLEOTIDE SEQUENCE</scope>
    <source>
        <strain evidence="9">YIM 132084</strain>
    </source>
</reference>
<dbReference type="PANTHER" id="PTHR42881:SF2">
    <property type="entry name" value="PROLYL ENDOPEPTIDASE"/>
    <property type="match status" value="1"/>
</dbReference>
<dbReference type="RefSeq" id="WP_205258848.1">
    <property type="nucleotide sequence ID" value="NZ_JAERWK010000002.1"/>
</dbReference>
<dbReference type="AlphaFoldDB" id="A0A938YCD3"/>
<comment type="caution">
    <text evidence="9">The sequence shown here is derived from an EMBL/GenBank/DDBJ whole genome shotgun (WGS) entry which is preliminary data.</text>
</comment>
<organism evidence="9 10">
    <name type="scientific">Nakamurella leprariae</name>
    <dbReference type="NCBI Taxonomy" id="2803911"/>
    <lineage>
        <taxon>Bacteria</taxon>
        <taxon>Bacillati</taxon>
        <taxon>Actinomycetota</taxon>
        <taxon>Actinomycetes</taxon>
        <taxon>Nakamurellales</taxon>
        <taxon>Nakamurellaceae</taxon>
        <taxon>Nakamurella</taxon>
    </lineage>
</organism>
<evidence type="ECO:0000256" key="2">
    <source>
        <dbReference type="ARBA" id="ARBA00005228"/>
    </source>
</evidence>
<evidence type="ECO:0000256" key="5">
    <source>
        <dbReference type="ARBA" id="ARBA00022801"/>
    </source>
</evidence>
<keyword evidence="5" id="KW-0378">Hydrolase</keyword>
<dbReference type="GO" id="GO:0005829">
    <property type="term" value="C:cytosol"/>
    <property type="evidence" value="ECO:0007669"/>
    <property type="project" value="TreeGrafter"/>
</dbReference>
<dbReference type="Pfam" id="PF02897">
    <property type="entry name" value="Peptidase_S9_N"/>
    <property type="match status" value="1"/>
</dbReference>
<dbReference type="InterPro" id="IPR001375">
    <property type="entry name" value="Peptidase_S9_cat"/>
</dbReference>
<protein>
    <recommendedName>
        <fullName evidence="3">prolyl oligopeptidase</fullName>
        <ecNumber evidence="3">3.4.21.26</ecNumber>
    </recommendedName>
</protein>
<dbReference type="EC" id="3.4.21.26" evidence="3"/>
<comment type="similarity">
    <text evidence="2">Belongs to the peptidase S9A family.</text>
</comment>
<dbReference type="PANTHER" id="PTHR42881">
    <property type="entry name" value="PROLYL ENDOPEPTIDASE"/>
    <property type="match status" value="1"/>
</dbReference>
<feature type="domain" description="Peptidase S9A N-terminal" evidence="8">
    <location>
        <begin position="17"/>
        <end position="445"/>
    </location>
</feature>
<sequence length="742" mass="78398">MTSAIDPPRTPTWTTPPPADRVELVEDLHGHPVADPYRWLEDPDDPRTQAFVATQAAAAERYLADLPDRAHFLASVTALLTAPRAGTPLERGGRWFRTANPGGADQDRLVVTERPDDPPEAGRVLIDPVDWSADGTAALTGTAVSPSGRLVAWARSDAGSDWRTIGVRRVPAPGDRAPVEDLDDRLIWTKWVDPTWLPDESALLYWRYPAPAGSGGNGVGPDDTADVGSSALTDEQGAGVLAVHRLGRDQTDDQDLWIPPDRDWMVDPFVDPAGRWLLLTASPGTDSRTTVQAHRLPVPDDGLLTDPVPVVTDLTDAHTVVAVDGDTLVLRTEAGAERGRLVAVDLTAPGAPWAELVAEHPTDVLVSADPARDAFVLVWSTDAAHRVELVDRAGRHLAHLTVPVDGPVSVTTVQARPAGVQVFVGVTSFTADISSWEFDLDSVSRPPRRVPVAAGGPAGAGRGTTLPSTVATRTSATSADGTAVPLTVLSSAGADDGPRPTLLYGYGGFDVPVLPSFSVLFAAWVAAGGVLAVANLRGGGEFGAAWHRAGMLHAKQRVFDDFIACAEHLVTTGVTDAGRLALHGRSNGGLLVGAVMTQRPELCAAALPTVGVLDMLRFHRFTIGWAWTTEYGDPDDATDLPVLLAYSPLHRLRPGTDYPATLVSTGDHDDRVVPAHSYKFAAELQHCATGPAPVVLRVDTRAGHGVGKPVHARAVEYADQLAFAGTHTGLRPPVRPGPGVAG</sequence>
<evidence type="ECO:0000256" key="6">
    <source>
        <dbReference type="ARBA" id="ARBA00022825"/>
    </source>
</evidence>
<evidence type="ECO:0000256" key="1">
    <source>
        <dbReference type="ARBA" id="ARBA00001070"/>
    </source>
</evidence>
<proteinExistence type="inferred from homology"/>
<gene>
    <name evidence="9" type="ORF">JL106_01195</name>
</gene>
<dbReference type="InterPro" id="IPR023302">
    <property type="entry name" value="Pept_S9A_N"/>
</dbReference>
<dbReference type="EMBL" id="JAERWK010000002">
    <property type="protein sequence ID" value="MBM9465892.1"/>
    <property type="molecule type" value="Genomic_DNA"/>
</dbReference>
<name>A0A938YCD3_9ACTN</name>
<keyword evidence="10" id="KW-1185">Reference proteome</keyword>
<dbReference type="SUPFAM" id="SSF53474">
    <property type="entry name" value="alpha/beta-Hydrolases"/>
    <property type="match status" value="1"/>
</dbReference>
<evidence type="ECO:0000259" key="7">
    <source>
        <dbReference type="Pfam" id="PF00326"/>
    </source>
</evidence>
<dbReference type="GO" id="GO:0004252">
    <property type="term" value="F:serine-type endopeptidase activity"/>
    <property type="evidence" value="ECO:0007669"/>
    <property type="project" value="UniProtKB-EC"/>
</dbReference>
<accession>A0A938YCD3</accession>
<evidence type="ECO:0000313" key="9">
    <source>
        <dbReference type="EMBL" id="MBM9465892.1"/>
    </source>
</evidence>
<dbReference type="Gene3D" id="2.130.10.120">
    <property type="entry name" value="Prolyl oligopeptidase, N-terminal domain"/>
    <property type="match status" value="1"/>
</dbReference>
<dbReference type="SUPFAM" id="SSF50993">
    <property type="entry name" value="Peptidase/esterase 'gauge' domain"/>
    <property type="match status" value="1"/>
</dbReference>
<keyword evidence="4" id="KW-0645">Protease</keyword>
<dbReference type="Pfam" id="PF00326">
    <property type="entry name" value="Peptidase_S9"/>
    <property type="match status" value="1"/>
</dbReference>
<dbReference type="Gene3D" id="3.40.50.1820">
    <property type="entry name" value="alpha/beta hydrolase"/>
    <property type="match status" value="1"/>
</dbReference>
<evidence type="ECO:0000256" key="4">
    <source>
        <dbReference type="ARBA" id="ARBA00022670"/>
    </source>
</evidence>
<dbReference type="Proteomes" id="UP000663792">
    <property type="component" value="Unassembled WGS sequence"/>
</dbReference>
<dbReference type="FunFam" id="3.40.50.1820:FF:000005">
    <property type="entry name" value="Prolyl endopeptidase"/>
    <property type="match status" value="1"/>
</dbReference>
<dbReference type="GO" id="GO:0070012">
    <property type="term" value="F:oligopeptidase activity"/>
    <property type="evidence" value="ECO:0007669"/>
    <property type="project" value="TreeGrafter"/>
</dbReference>
<evidence type="ECO:0000256" key="3">
    <source>
        <dbReference type="ARBA" id="ARBA00011897"/>
    </source>
</evidence>
<evidence type="ECO:0000259" key="8">
    <source>
        <dbReference type="Pfam" id="PF02897"/>
    </source>
</evidence>
<dbReference type="GO" id="GO:0006508">
    <property type="term" value="P:proteolysis"/>
    <property type="evidence" value="ECO:0007669"/>
    <property type="project" value="UniProtKB-KW"/>
</dbReference>
<keyword evidence="6" id="KW-0720">Serine protease</keyword>
<dbReference type="InterPro" id="IPR002470">
    <property type="entry name" value="Peptidase_S9A"/>
</dbReference>